<name>A0AC35G455_9BILA</name>
<dbReference type="WBParaSite" id="PS1159_v2.g23234.t1">
    <property type="protein sequence ID" value="PS1159_v2.g23234.t1"/>
    <property type="gene ID" value="PS1159_v2.g23234"/>
</dbReference>
<proteinExistence type="predicted"/>
<reference evidence="2" key="1">
    <citation type="submission" date="2022-11" db="UniProtKB">
        <authorList>
            <consortium name="WormBaseParasite"/>
        </authorList>
    </citation>
    <scope>IDENTIFICATION</scope>
</reference>
<protein>
    <submittedName>
        <fullName evidence="2">Dynactin subunit 2</fullName>
    </submittedName>
</protein>
<sequence>MSVIKETIYETPDIPEVEEIQEPETFENKEVERVHLDVDAAIKRFAGRLISAEDSDFSAFEHRRRPKGYSTGHYVIEYVGPEFDQPETPEQKYNRLVMEISELKEQVDNGRENLKPNISLTKEHLDQMMKQLEVINLKKANSDTSLLKAAVSDSKPSNTTPGGSSSNLDSLMIARFEARVRKLEEALGTVDFSANEFVSPGPVVNAIDDLRLRIESLNPSNLEAIETRLNSALAKQNQIHEKKDVNDELTAQVNEIFKLVNKFRDTSQTVSAVVKRLKALAQIHEQASEFSSKLNELYATKNNMAESLDVNRGTLKEFSDEFKNVIENIRREIEGIRKHVGQ</sequence>
<organism evidence="1 2">
    <name type="scientific">Panagrolaimus sp. PS1159</name>
    <dbReference type="NCBI Taxonomy" id="55785"/>
    <lineage>
        <taxon>Eukaryota</taxon>
        <taxon>Metazoa</taxon>
        <taxon>Ecdysozoa</taxon>
        <taxon>Nematoda</taxon>
        <taxon>Chromadorea</taxon>
        <taxon>Rhabditida</taxon>
        <taxon>Tylenchina</taxon>
        <taxon>Panagrolaimomorpha</taxon>
        <taxon>Panagrolaimoidea</taxon>
        <taxon>Panagrolaimidae</taxon>
        <taxon>Panagrolaimus</taxon>
    </lineage>
</organism>
<accession>A0AC35G455</accession>
<evidence type="ECO:0000313" key="1">
    <source>
        <dbReference type="Proteomes" id="UP000887580"/>
    </source>
</evidence>
<dbReference type="Proteomes" id="UP000887580">
    <property type="component" value="Unplaced"/>
</dbReference>
<evidence type="ECO:0000313" key="2">
    <source>
        <dbReference type="WBParaSite" id="PS1159_v2.g23234.t1"/>
    </source>
</evidence>